<feature type="compositionally biased region" description="Basic and acidic residues" evidence="1">
    <location>
        <begin position="124"/>
        <end position="136"/>
    </location>
</feature>
<dbReference type="AlphaFoldDB" id="A0AAV5WMB0"/>
<name>A0AAV5WMB0_9BILA</name>
<accession>A0AAV5WMB0</accession>
<evidence type="ECO:0000313" key="3">
    <source>
        <dbReference type="Proteomes" id="UP001432322"/>
    </source>
</evidence>
<comment type="caution">
    <text evidence="2">The sequence shown here is derived from an EMBL/GenBank/DDBJ whole genome shotgun (WGS) entry which is preliminary data.</text>
</comment>
<keyword evidence="3" id="KW-1185">Reference proteome</keyword>
<feature type="region of interest" description="Disordered" evidence="1">
    <location>
        <begin position="96"/>
        <end position="136"/>
    </location>
</feature>
<reference evidence="2" key="1">
    <citation type="submission" date="2023-10" db="EMBL/GenBank/DDBJ databases">
        <title>Genome assembly of Pristionchus species.</title>
        <authorList>
            <person name="Yoshida K."/>
            <person name="Sommer R.J."/>
        </authorList>
    </citation>
    <scope>NUCLEOTIDE SEQUENCE</scope>
    <source>
        <strain evidence="2">RS5133</strain>
    </source>
</reference>
<gene>
    <name evidence="2" type="ORF">PFISCL1PPCAC_22705</name>
</gene>
<dbReference type="Proteomes" id="UP001432322">
    <property type="component" value="Unassembled WGS sequence"/>
</dbReference>
<sequence length="136" mass="15182">DSNGYVLPMQPHYYAAALPGGCHAPGYAYPFLQRYPSAPMTSLRRRVSLPPTNQNGSHIPVLMPSNYKRRRCAQCLEKCLSVPSAIPYTRPRCARTSSSEQAACAHVQRDTSTSTRRTANSSRTRLESSRWLAPRD</sequence>
<feature type="compositionally biased region" description="Low complexity" evidence="1">
    <location>
        <begin position="110"/>
        <end position="123"/>
    </location>
</feature>
<protein>
    <submittedName>
        <fullName evidence="2">Uncharacterized protein</fullName>
    </submittedName>
</protein>
<dbReference type="EMBL" id="BTSY01000006">
    <property type="protein sequence ID" value="GMT31408.1"/>
    <property type="molecule type" value="Genomic_DNA"/>
</dbReference>
<proteinExistence type="predicted"/>
<evidence type="ECO:0000256" key="1">
    <source>
        <dbReference type="SAM" id="MobiDB-lite"/>
    </source>
</evidence>
<evidence type="ECO:0000313" key="2">
    <source>
        <dbReference type="EMBL" id="GMT31408.1"/>
    </source>
</evidence>
<feature type="non-terminal residue" evidence="2">
    <location>
        <position position="136"/>
    </location>
</feature>
<organism evidence="2 3">
    <name type="scientific">Pristionchus fissidentatus</name>
    <dbReference type="NCBI Taxonomy" id="1538716"/>
    <lineage>
        <taxon>Eukaryota</taxon>
        <taxon>Metazoa</taxon>
        <taxon>Ecdysozoa</taxon>
        <taxon>Nematoda</taxon>
        <taxon>Chromadorea</taxon>
        <taxon>Rhabditida</taxon>
        <taxon>Rhabditina</taxon>
        <taxon>Diplogasteromorpha</taxon>
        <taxon>Diplogasteroidea</taxon>
        <taxon>Neodiplogasteridae</taxon>
        <taxon>Pristionchus</taxon>
    </lineage>
</organism>
<feature type="non-terminal residue" evidence="2">
    <location>
        <position position="1"/>
    </location>
</feature>